<dbReference type="PANTHER" id="PTHR46327">
    <property type="entry name" value="F16F4.11 PROTEIN-RELATED"/>
    <property type="match status" value="1"/>
</dbReference>
<evidence type="ECO:0000259" key="3">
    <source>
        <dbReference type="Pfam" id="PF13837"/>
    </source>
</evidence>
<dbReference type="Proteomes" id="UP000623129">
    <property type="component" value="Unassembled WGS sequence"/>
</dbReference>
<organism evidence="4 5">
    <name type="scientific">Carex littledalei</name>
    <dbReference type="NCBI Taxonomy" id="544730"/>
    <lineage>
        <taxon>Eukaryota</taxon>
        <taxon>Viridiplantae</taxon>
        <taxon>Streptophyta</taxon>
        <taxon>Embryophyta</taxon>
        <taxon>Tracheophyta</taxon>
        <taxon>Spermatophyta</taxon>
        <taxon>Magnoliopsida</taxon>
        <taxon>Liliopsida</taxon>
        <taxon>Poales</taxon>
        <taxon>Cyperaceae</taxon>
        <taxon>Cyperoideae</taxon>
        <taxon>Cariceae</taxon>
        <taxon>Carex</taxon>
        <taxon>Carex subgen. Euthyceras</taxon>
    </lineage>
</organism>
<sequence length="486" mass="54895">MLFEINYCSLIQIHWFLYPALQHEFLFLSATNLKKERVLSTKRPYKMEGNIPSGNMMQGAASYSVLDLQTSMQIPHHHHHHHHLQQSAPNPNPNFSHPGLSAAGFSHQLTQIPESSDHSGIPFMDYGKSGPAMDHSKTPVSDEDEAVGPTDEGTGPGHSSDKGGKKGAGTPWQRMKWTDAMVKLLITAVSYTGEDTGSDCNGTRRKFTILQKKGKWKAISKVMGERGCYVSPQQCEDKFNDLNKRYKRLTDILGRGTSCKVVETPTLLEQMDLSDKVKDDVRKILSSKHLFYEEMCSYHNGNRINLPADPALQKALLLALRNREETDLTKKGFSGEGDEEEHSINSEDDEEDDMHETDLHAYSHKRMQEDNACCGNSSYGNSGGHGGRLDINQALIEGGANCGNTSCGGSAEQMLELEKNKLQLQAQSLELERQRFKWERFSKKKDRELQRMKMQNERMRLENERMALELKHKELDLDLQMKRGSL</sequence>
<dbReference type="Gene3D" id="1.10.10.60">
    <property type="entry name" value="Homeodomain-like"/>
    <property type="match status" value="1"/>
</dbReference>
<dbReference type="InterPro" id="IPR044822">
    <property type="entry name" value="Myb_DNA-bind_4"/>
</dbReference>
<reference evidence="4" key="1">
    <citation type="submission" date="2020-01" db="EMBL/GenBank/DDBJ databases">
        <title>Genome sequence of Kobresia littledalei, the first chromosome-level genome in the family Cyperaceae.</title>
        <authorList>
            <person name="Qu G."/>
        </authorList>
    </citation>
    <scope>NUCLEOTIDE SEQUENCE</scope>
    <source>
        <strain evidence="4">C.B.Clarke</strain>
        <tissue evidence="4">Leaf</tissue>
    </source>
</reference>
<feature type="region of interest" description="Disordered" evidence="2">
    <location>
        <begin position="74"/>
        <end position="172"/>
    </location>
</feature>
<evidence type="ECO:0000313" key="5">
    <source>
        <dbReference type="Proteomes" id="UP000623129"/>
    </source>
</evidence>
<protein>
    <submittedName>
        <fullName evidence="4">Myb/SANT-like DNA-binding domain-containing protein</fullName>
    </submittedName>
</protein>
<feature type="domain" description="Myb/SANT-like DNA-binding" evidence="3">
    <location>
        <begin position="174"/>
        <end position="263"/>
    </location>
</feature>
<dbReference type="PANTHER" id="PTHR46327:SF3">
    <property type="entry name" value="TRANSCRIPTION FACTOR"/>
    <property type="match status" value="1"/>
</dbReference>
<dbReference type="Pfam" id="PF13837">
    <property type="entry name" value="Myb_DNA-bind_4"/>
    <property type="match status" value="1"/>
</dbReference>
<feature type="compositionally biased region" description="Acidic residues" evidence="2">
    <location>
        <begin position="336"/>
        <end position="355"/>
    </location>
</feature>
<dbReference type="OrthoDB" id="641566at2759"/>
<comment type="caution">
    <text evidence="4">The sequence shown here is derived from an EMBL/GenBank/DDBJ whole genome shotgun (WGS) entry which is preliminary data.</text>
</comment>
<proteinExistence type="predicted"/>
<keyword evidence="1" id="KW-0175">Coiled coil</keyword>
<feature type="compositionally biased region" description="Basic residues" evidence="2">
    <location>
        <begin position="75"/>
        <end position="84"/>
    </location>
</feature>
<feature type="region of interest" description="Disordered" evidence="2">
    <location>
        <begin position="328"/>
        <end position="355"/>
    </location>
</feature>
<name>A0A833VA61_9POAL</name>
<dbReference type="EMBL" id="SWLB01000013">
    <property type="protein sequence ID" value="KAF3330551.1"/>
    <property type="molecule type" value="Genomic_DNA"/>
</dbReference>
<gene>
    <name evidence="4" type="ORF">FCM35_KLT03905</name>
</gene>
<accession>A0A833VA61</accession>
<dbReference type="GO" id="GO:0003677">
    <property type="term" value="F:DNA binding"/>
    <property type="evidence" value="ECO:0007669"/>
    <property type="project" value="UniProtKB-KW"/>
</dbReference>
<keyword evidence="4" id="KW-0238">DNA-binding</keyword>
<feature type="coiled-coil region" evidence="1">
    <location>
        <begin position="412"/>
        <end position="478"/>
    </location>
</feature>
<evidence type="ECO:0000313" key="4">
    <source>
        <dbReference type="EMBL" id="KAF3330551.1"/>
    </source>
</evidence>
<evidence type="ECO:0000256" key="2">
    <source>
        <dbReference type="SAM" id="MobiDB-lite"/>
    </source>
</evidence>
<keyword evidence="5" id="KW-1185">Reference proteome</keyword>
<feature type="compositionally biased region" description="Polar residues" evidence="2">
    <location>
        <begin position="85"/>
        <end position="95"/>
    </location>
</feature>
<evidence type="ECO:0000256" key="1">
    <source>
        <dbReference type="SAM" id="Coils"/>
    </source>
</evidence>
<dbReference type="AlphaFoldDB" id="A0A833VA61"/>